<dbReference type="Proteomes" id="UP000783686">
    <property type="component" value="Unassembled WGS sequence"/>
</dbReference>
<keyword evidence="3" id="KW-1185">Reference proteome</keyword>
<organism evidence="2 3">
    <name type="scientific">Bursaphelenchus okinawaensis</name>
    <dbReference type="NCBI Taxonomy" id="465554"/>
    <lineage>
        <taxon>Eukaryota</taxon>
        <taxon>Metazoa</taxon>
        <taxon>Ecdysozoa</taxon>
        <taxon>Nematoda</taxon>
        <taxon>Chromadorea</taxon>
        <taxon>Rhabditida</taxon>
        <taxon>Tylenchina</taxon>
        <taxon>Tylenchomorpha</taxon>
        <taxon>Aphelenchoidea</taxon>
        <taxon>Aphelenchoididae</taxon>
        <taxon>Bursaphelenchus</taxon>
    </lineage>
</organism>
<dbReference type="OrthoDB" id="4664297at2759"/>
<accession>A0A811K3T4</accession>
<protein>
    <recommendedName>
        <fullName evidence="1">DSBA-like thioredoxin domain-containing protein</fullName>
    </recommendedName>
</protein>
<dbReference type="EMBL" id="CAJFCW020000002">
    <property type="protein sequence ID" value="CAG9091169.1"/>
    <property type="molecule type" value="Genomic_DNA"/>
</dbReference>
<reference evidence="2" key="1">
    <citation type="submission" date="2020-09" db="EMBL/GenBank/DDBJ databases">
        <authorList>
            <person name="Kikuchi T."/>
        </authorList>
    </citation>
    <scope>NUCLEOTIDE SEQUENCE</scope>
    <source>
        <strain evidence="2">SH1</strain>
    </source>
</reference>
<dbReference type="PANTHER" id="PTHR42943">
    <property type="entry name" value="GLUTATHIONE S-TRANSFERASE KAPPA"/>
    <property type="match status" value="1"/>
</dbReference>
<dbReference type="Gene3D" id="3.40.30.10">
    <property type="entry name" value="Glutaredoxin"/>
    <property type="match status" value="1"/>
</dbReference>
<dbReference type="InterPro" id="IPR001853">
    <property type="entry name" value="DSBA-like_thioredoxin_dom"/>
</dbReference>
<dbReference type="Proteomes" id="UP000614601">
    <property type="component" value="Unassembled WGS sequence"/>
</dbReference>
<dbReference type="GO" id="GO:0005739">
    <property type="term" value="C:mitochondrion"/>
    <property type="evidence" value="ECO:0007669"/>
    <property type="project" value="TreeGrafter"/>
</dbReference>
<comment type="caution">
    <text evidence="2">The sequence shown here is derived from an EMBL/GenBank/DDBJ whole genome shotgun (WGS) entry which is preliminary data.</text>
</comment>
<gene>
    <name evidence="2" type="ORF">BOKJ2_LOCUS3145</name>
</gene>
<dbReference type="GO" id="GO:0004602">
    <property type="term" value="F:glutathione peroxidase activity"/>
    <property type="evidence" value="ECO:0007669"/>
    <property type="project" value="TreeGrafter"/>
</dbReference>
<dbReference type="GO" id="GO:0006749">
    <property type="term" value="P:glutathione metabolic process"/>
    <property type="evidence" value="ECO:0007669"/>
    <property type="project" value="TreeGrafter"/>
</dbReference>
<evidence type="ECO:0000259" key="1">
    <source>
        <dbReference type="Pfam" id="PF01323"/>
    </source>
</evidence>
<dbReference type="SUPFAM" id="SSF52833">
    <property type="entry name" value="Thioredoxin-like"/>
    <property type="match status" value="1"/>
</dbReference>
<evidence type="ECO:0000313" key="2">
    <source>
        <dbReference type="EMBL" id="CAD5210353.1"/>
    </source>
</evidence>
<evidence type="ECO:0000313" key="3">
    <source>
        <dbReference type="Proteomes" id="UP000614601"/>
    </source>
</evidence>
<dbReference type="Pfam" id="PF01323">
    <property type="entry name" value="DSBA"/>
    <property type="match status" value="1"/>
</dbReference>
<proteinExistence type="predicted"/>
<name>A0A811K3T4_9BILA</name>
<feature type="domain" description="DSBA-like thioredoxin" evidence="1">
    <location>
        <begin position="38"/>
        <end position="182"/>
    </location>
</feature>
<dbReference type="GO" id="GO:0005777">
    <property type="term" value="C:peroxisome"/>
    <property type="evidence" value="ECO:0007669"/>
    <property type="project" value="TreeGrafter"/>
</dbReference>
<dbReference type="EMBL" id="CAJFDH010000002">
    <property type="protein sequence ID" value="CAD5210353.1"/>
    <property type="molecule type" value="Genomic_DNA"/>
</dbReference>
<dbReference type="GO" id="GO:0004364">
    <property type="term" value="F:glutathione transferase activity"/>
    <property type="evidence" value="ECO:0007669"/>
    <property type="project" value="TreeGrafter"/>
</dbReference>
<dbReference type="AlphaFoldDB" id="A0A811K3T4"/>
<dbReference type="InterPro" id="IPR036249">
    <property type="entry name" value="Thioredoxin-like_sf"/>
</dbReference>
<dbReference type="PANTHER" id="PTHR42943:SF2">
    <property type="entry name" value="GLUTATHIONE S-TRANSFERASE KAPPA 1"/>
    <property type="match status" value="1"/>
</dbReference>
<sequence length="211" mass="24173">MFEHLFAAHRTTGLKICLKPVRSASLYVMTGHRNPYYVVPFRNYMFKEIEQYKQVFGVPARLPSNGERVLSQPGTIRAQSFLAHIQLKHPEWLEVTSRFLWKRLWVQDKSLLEEEDFKEVISELSLPSTIPLKPDFDSLSKLKANETEAVKAGAFATPFCIVDNEFESAGYHGVDRWPIVAKQAGLDKVHRGFYSLKVFNHLFDKALEASG</sequence>
<dbReference type="InterPro" id="IPR051924">
    <property type="entry name" value="GST_Kappa/NadH"/>
</dbReference>